<dbReference type="InterPro" id="IPR036047">
    <property type="entry name" value="F-box-like_dom_sf"/>
</dbReference>
<evidence type="ECO:0008006" key="3">
    <source>
        <dbReference type="Google" id="ProtNLM"/>
    </source>
</evidence>
<dbReference type="EMBL" id="OZ075120">
    <property type="protein sequence ID" value="CAL4896152.1"/>
    <property type="molecule type" value="Genomic_DNA"/>
</dbReference>
<dbReference type="SUPFAM" id="SSF81383">
    <property type="entry name" value="F-box domain"/>
    <property type="match status" value="1"/>
</dbReference>
<accession>A0ABC8VSV5</accession>
<name>A0ABC8VSV5_9POAL</name>
<gene>
    <name evidence="1" type="ORF">URODEC1_LOCUS6464</name>
</gene>
<dbReference type="PANTHER" id="PTHR32153">
    <property type="entry name" value="OJ000223_09.16 PROTEIN"/>
    <property type="match status" value="1"/>
</dbReference>
<organism evidence="1 2">
    <name type="scientific">Urochloa decumbens</name>
    <dbReference type="NCBI Taxonomy" id="240449"/>
    <lineage>
        <taxon>Eukaryota</taxon>
        <taxon>Viridiplantae</taxon>
        <taxon>Streptophyta</taxon>
        <taxon>Embryophyta</taxon>
        <taxon>Tracheophyta</taxon>
        <taxon>Spermatophyta</taxon>
        <taxon>Magnoliopsida</taxon>
        <taxon>Liliopsida</taxon>
        <taxon>Poales</taxon>
        <taxon>Poaceae</taxon>
        <taxon>PACMAD clade</taxon>
        <taxon>Panicoideae</taxon>
        <taxon>Panicodae</taxon>
        <taxon>Paniceae</taxon>
        <taxon>Melinidinae</taxon>
        <taxon>Urochloa</taxon>
    </lineage>
</organism>
<evidence type="ECO:0000313" key="2">
    <source>
        <dbReference type="Proteomes" id="UP001497457"/>
    </source>
</evidence>
<keyword evidence="2" id="KW-1185">Reference proteome</keyword>
<dbReference type="InterPro" id="IPR044997">
    <property type="entry name" value="F-box_plant"/>
</dbReference>
<dbReference type="AlphaFoldDB" id="A0ABC8VSV5"/>
<evidence type="ECO:0000313" key="1">
    <source>
        <dbReference type="EMBL" id="CAL4896152.1"/>
    </source>
</evidence>
<sequence length="467" mass="53138">MDCPSPLLKTVMGTSGIVPSSVHLRSSPLSVTTNLSDEEDRISALPDHILIDILERVDDLRTVVQASTLSRRWAHLPRSLSYLCIQIADFLPRDPSRRKHWKVNQGMTAYTAAVRSLLKQSPSCNRVIKYLDLVFYLKDPYLAYIGHAVGDVVKHGNTDFLQFVIYSEVQDPSYEQCVMFGQRFMSFVQACPVAFIWITRLILQNITFGDREVSTVLDACRKLELLSLDLCVCVIDPVTSEETVLTIDAPDSSLLALSITTCAYARIDLIQNPFALSHFLPNTTTLTKMHLDFADQMIWIKPEGPKHLSTIFSNLRDVNLYNIFYECDLNWTMFVLEAAPSLSNFRLKLSCHPCERNRCEDCAEKVNVVWDHASPDFEHHRLSLLQMVGFAVDEKLMKYIRLVMKRAVGLRRICLLDQRPCAECDAMNNAQPPSPMRWRFPADEDEKKLIRQQLVDGFSSSVEISIG</sequence>
<dbReference type="Gene3D" id="3.80.10.10">
    <property type="entry name" value="Ribonuclease Inhibitor"/>
    <property type="match status" value="1"/>
</dbReference>
<dbReference type="Proteomes" id="UP001497457">
    <property type="component" value="Chromosome 10rd"/>
</dbReference>
<dbReference type="InterPro" id="IPR032675">
    <property type="entry name" value="LRR_dom_sf"/>
</dbReference>
<protein>
    <recommendedName>
        <fullName evidence="3">F-box domain-containing protein</fullName>
    </recommendedName>
</protein>
<reference evidence="1" key="1">
    <citation type="submission" date="2024-10" db="EMBL/GenBank/DDBJ databases">
        <authorList>
            <person name="Ryan C."/>
        </authorList>
    </citation>
    <scope>NUCLEOTIDE SEQUENCE [LARGE SCALE GENOMIC DNA]</scope>
</reference>
<proteinExistence type="predicted"/>